<sequence length="306" mass="33013">MTLTYLGNSPYCAANSLSILFGDEGPGPAVLEIAGGSPFGLAIHGDDIIYFSSPAWRPEFGINNAMELAGWECDRIHGSPTDAVAVLRQATWDKPVLAGPVEMGLLPYVPGLGQAVGADHNIVVIGVEGDTVRAHDVIGWPFVTVGVDALLKTWEGNTFAYEADAYAVRFNFRRVREVDRETVLRAAMHTAVELLSAPGIPEAAERAAQLVEGDLKSMQYKYLVEFQVQAGARRLADAAMLYRRLGSHGPAEILERQALLVGSLQLDLMTQEYGRAAATFRALGPTYAELRQAFVEAIDDQPGPAT</sequence>
<dbReference type="AlphaFoldDB" id="A0A097CS17"/>
<name>A0A097CS17_9ACTN</name>
<reference evidence="1" key="1">
    <citation type="journal article" date="2016" name="Appl. Microbiol. Biotechnol.">
        <title>Anti-MRSA and anti-TB metabolites from marine-derived Verrucosispora sp. MS100047.</title>
        <authorList>
            <person name="Huang P."/>
            <person name="Xie F."/>
            <person name="Ren B."/>
            <person name="Wang Q."/>
            <person name="Wang J."/>
            <person name="Wang Q."/>
            <person name="Abdel-Mageed W.M."/>
            <person name="Liu M."/>
            <person name="Han J."/>
            <person name="Oyeleye A."/>
            <person name="Shen J."/>
            <person name="Song F."/>
            <person name="Dai H."/>
            <person name="Liu X."/>
            <person name="Zhang L."/>
        </authorList>
    </citation>
    <scope>NUCLEOTIDE SEQUENCE</scope>
    <source>
        <strain evidence="1">MS100047</strain>
    </source>
</reference>
<dbReference type="EMBL" id="KF826648">
    <property type="protein sequence ID" value="AIS85444.1"/>
    <property type="molecule type" value="Genomic_DNA"/>
</dbReference>
<protein>
    <submittedName>
        <fullName evidence="1">Uncharacterized protein</fullName>
    </submittedName>
</protein>
<organism evidence="1">
    <name type="scientific">Verrucosispora sp. MS100047</name>
    <dbReference type="NCBI Taxonomy" id="1410949"/>
    <lineage>
        <taxon>Bacteria</taxon>
        <taxon>Bacillati</taxon>
        <taxon>Actinomycetota</taxon>
        <taxon>Actinomycetes</taxon>
        <taxon>Micromonosporales</taxon>
        <taxon>Micromonosporaceae</taxon>
        <taxon>Micromonospora</taxon>
    </lineage>
</organism>
<accession>A0A097CS17</accession>
<gene>
    <name evidence="1" type="ORF">VASRM7_206</name>
</gene>
<proteinExistence type="predicted"/>
<evidence type="ECO:0000313" key="1">
    <source>
        <dbReference type="EMBL" id="AIS85444.1"/>
    </source>
</evidence>